<dbReference type="PANTHER" id="PTHR11679">
    <property type="entry name" value="VESICLE PROTEIN SORTING-ASSOCIATED"/>
    <property type="match status" value="1"/>
</dbReference>
<reference evidence="2" key="1">
    <citation type="submission" date="2021-06" db="EMBL/GenBank/DDBJ databases">
        <authorList>
            <person name="Hodson N. C."/>
            <person name="Mongue J. A."/>
            <person name="Jaron S. K."/>
        </authorList>
    </citation>
    <scope>NUCLEOTIDE SEQUENCE</scope>
</reference>
<dbReference type="OrthoDB" id="10251230at2759"/>
<accession>A0A8J2JVX3</accession>
<evidence type="ECO:0000313" key="2">
    <source>
        <dbReference type="EMBL" id="CAG7725018.1"/>
    </source>
</evidence>
<dbReference type="EMBL" id="CAJVCH010116595">
    <property type="protein sequence ID" value="CAG7725018.1"/>
    <property type="molecule type" value="Genomic_DNA"/>
</dbReference>
<keyword evidence="3" id="KW-1185">Reference proteome</keyword>
<gene>
    <name evidence="2" type="ORF">AFUS01_LOCUS14002</name>
</gene>
<sequence length="638" mass="72057">MGLNLREKQISNVKQMLNLNQAITKQNASEPVWKLLVYDRAGQDVLSPLLSVQELRQCGVTLHILLHSERENIPDVPAVYFCVPTEDNVDRICRDLQGGLYDSYYLNFITPIPRPRIEDLANAAWQANSGSSIQRVYDQYLNFITLESDFFVLKHQEASQISFYALNRGDVKDTEMESMLDIIVDSLFSVFTSLGVIPVIRSPKGNAAEHIAEKLDKKIRDNVRDPRNSLFSTDPLSSSQYTHQRPLLFIFDRGMDLATPLSHTWTYQALAHDVLDLGLNQIKFTETEDSPDAGAARQVPKNRTYDLDDRRDYFWSQHRGSPFPIVAEAIQTELEDYRKSEDEVKRLKTTMGLDGNLEMIDVGSDMLNDNTAKLTSAISNLPQLMEKKRVLDAHTSIATAILKQIKDRKLDAFFELETKLVSRTALERGILDILLDPEMGSPNDKLRFFLIYYLLLQQTMPQSELDQFTSALESAGCDLAAISFVKKWISYTKMASVATATSYANTTRTSSMLSKFVTGSTFLMEGVRNLVVKRQNLPLTRMVEDLMDGKSTQETDDFRYFDPKLLKASTSAPKSNGYQDAIVFVVGGGNYIEYQNLVDFCKAKTAAGASKRVIYGCSTLHNASQFLSQLKHLGQEQR</sequence>
<dbReference type="FunFam" id="3.40.50.2060:FF:000002">
    <property type="entry name" value="sec1 family domain-containing protein 1"/>
    <property type="match status" value="1"/>
</dbReference>
<dbReference type="InterPro" id="IPR001619">
    <property type="entry name" value="Sec1-like"/>
</dbReference>
<comment type="caution">
    <text evidence="2">The sequence shown here is derived from an EMBL/GenBank/DDBJ whole genome shotgun (WGS) entry which is preliminary data.</text>
</comment>
<dbReference type="GO" id="GO:0016192">
    <property type="term" value="P:vesicle-mediated transport"/>
    <property type="evidence" value="ECO:0007669"/>
    <property type="project" value="InterPro"/>
</dbReference>
<protein>
    <submittedName>
        <fullName evidence="2">Uncharacterized protein</fullName>
    </submittedName>
</protein>
<dbReference type="AlphaFoldDB" id="A0A8J2JVX3"/>
<evidence type="ECO:0000256" key="1">
    <source>
        <dbReference type="ARBA" id="ARBA00009884"/>
    </source>
</evidence>
<comment type="similarity">
    <text evidence="1">Belongs to the STXBP/unc-18/SEC1 family.</text>
</comment>
<organism evidence="2 3">
    <name type="scientific">Allacma fusca</name>
    <dbReference type="NCBI Taxonomy" id="39272"/>
    <lineage>
        <taxon>Eukaryota</taxon>
        <taxon>Metazoa</taxon>
        <taxon>Ecdysozoa</taxon>
        <taxon>Arthropoda</taxon>
        <taxon>Hexapoda</taxon>
        <taxon>Collembola</taxon>
        <taxon>Symphypleona</taxon>
        <taxon>Sminthuridae</taxon>
        <taxon>Allacma</taxon>
    </lineage>
</organism>
<dbReference type="Pfam" id="PF00995">
    <property type="entry name" value="Sec1"/>
    <property type="match status" value="1"/>
</dbReference>
<proteinExistence type="inferred from homology"/>
<dbReference type="PIRSF" id="PIRSF005715">
    <property type="entry name" value="VPS45_Sec1"/>
    <property type="match status" value="1"/>
</dbReference>
<name>A0A8J2JVX3_9HEXA</name>
<dbReference type="Proteomes" id="UP000708208">
    <property type="component" value="Unassembled WGS sequence"/>
</dbReference>
<evidence type="ECO:0000313" key="3">
    <source>
        <dbReference type="Proteomes" id="UP000708208"/>
    </source>
</evidence>